<dbReference type="Proteomes" id="UP001152797">
    <property type="component" value="Unassembled WGS sequence"/>
</dbReference>
<dbReference type="Pfam" id="PF07177">
    <property type="entry name" value="Neuralized"/>
    <property type="match status" value="1"/>
</dbReference>
<evidence type="ECO:0000256" key="1">
    <source>
        <dbReference type="SAM" id="MobiDB-lite"/>
    </source>
</evidence>
<evidence type="ECO:0000313" key="3">
    <source>
        <dbReference type="EMBL" id="CAI3999467.1"/>
    </source>
</evidence>
<dbReference type="InterPro" id="IPR043136">
    <property type="entry name" value="B30.2/SPRY_sf"/>
</dbReference>
<protein>
    <recommendedName>
        <fullName evidence="2">NHR domain-containing protein</fullName>
    </recommendedName>
</protein>
<dbReference type="AlphaFoldDB" id="A0A9P1CVQ6"/>
<evidence type="ECO:0000313" key="4">
    <source>
        <dbReference type="EMBL" id="CAL4786779.1"/>
    </source>
</evidence>
<dbReference type="EMBL" id="CAMXCT030002635">
    <property type="protein sequence ID" value="CAL4786779.1"/>
    <property type="molecule type" value="Genomic_DNA"/>
</dbReference>
<proteinExistence type="predicted"/>
<accession>A0A9P1CVQ6</accession>
<dbReference type="EMBL" id="CAMXCT010002635">
    <property type="protein sequence ID" value="CAI3999467.1"/>
    <property type="molecule type" value="Genomic_DNA"/>
</dbReference>
<dbReference type="PROSITE" id="PS50096">
    <property type="entry name" value="IQ"/>
    <property type="match status" value="1"/>
</dbReference>
<sequence length="893" mass="99107">MSMVFVPPTLRPPSIVPGGCTIPMQGPMPHFEAMPLDGMTMPMAMQPNLNNPCLLRQLRMPMQSQMVSKAPMTSMTWEASEATCHGTWQPSEDTLPPLDSGRSELRSSLVQDGDEFMMLLDSLEERVELMSKMQETRKRLQEVREPKKEPEAIEDGGYQGYRGSDHLDEQEESGAQLLLDQLQHLSPTSDAPRWCRPDLLQQDAQPAAGNGEADAMDGISAADFRKLVTELERHLQESARLREDLQMEREESARLRQKHQQAVQDWMHEKAIFQNQINEMQKRLEKMAKSTSSGSSPGGESGSSGVVRICTLRDMSTDPLPNQAATNLAVEGFSLCGSNIAMSEDRMVATRSRGSRQSMVLGSAPIQKISAGWYYEVRVCEVESRGMSYGSVGGLGIGVTKQSASQSIRIPDKAFPPFSPPWVTVGHGTARQLSDLCFIRVEEVEDLKGEEYPEFVQGRHSENRKALTVKDGISSSAVDFLRMTQEYSSSATGHPRGQDEEALICEVLASNALFRHCDALLPYAAAPKAPRINLKPKEAWLCVAVRGLTLEIFDYRCKWVTALWSSSAPARNSTKCAERPTSNGRASDNLVHQEIPVTHFTYYFGRATCGQVLNTVGFLGIADEAEPFKPSGLEANQLPVLKGGAGRTTGGAYEIYRGQAPSSLFAERRGDAEIRDGFASNALTISPESGYPTPRFSGAFQVLSDGQPWNINDPVLLVRDSFKRYLEAALLHLSDLQRRWPSESTSQRWQVEELTNLCKECGLASAKAVVACERVLKSRWNAQVQLEAEELARGVPMPGFAKLQPRVPSKGEKRVKSSQSPHQRWRALKKGAKPLAIQDVAARSQTALMPQPSPDEQMERRRFHAAVRLQRAVRRYVQRLRLRQRQAAAEAGR</sequence>
<feature type="compositionally biased region" description="Basic and acidic residues" evidence="1">
    <location>
        <begin position="138"/>
        <end position="151"/>
    </location>
</feature>
<name>A0A9P1CVQ6_9DINO</name>
<dbReference type="EMBL" id="CAMXCT020002635">
    <property type="protein sequence ID" value="CAL1152842.1"/>
    <property type="molecule type" value="Genomic_DNA"/>
</dbReference>
<evidence type="ECO:0000313" key="5">
    <source>
        <dbReference type="Proteomes" id="UP001152797"/>
    </source>
</evidence>
<reference evidence="4 5" key="2">
    <citation type="submission" date="2024-05" db="EMBL/GenBank/DDBJ databases">
        <authorList>
            <person name="Chen Y."/>
            <person name="Shah S."/>
            <person name="Dougan E. K."/>
            <person name="Thang M."/>
            <person name="Chan C."/>
        </authorList>
    </citation>
    <scope>NUCLEOTIDE SEQUENCE [LARGE SCALE GENOMIC DNA]</scope>
</reference>
<comment type="caution">
    <text evidence="3">The sequence shown here is derived from an EMBL/GenBank/DDBJ whole genome shotgun (WGS) entry which is preliminary data.</text>
</comment>
<reference evidence="3" key="1">
    <citation type="submission" date="2022-10" db="EMBL/GenBank/DDBJ databases">
        <authorList>
            <person name="Chen Y."/>
            <person name="Dougan E. K."/>
            <person name="Chan C."/>
            <person name="Rhodes N."/>
            <person name="Thang M."/>
        </authorList>
    </citation>
    <scope>NUCLEOTIDE SEQUENCE</scope>
</reference>
<feature type="region of interest" description="Disordered" evidence="1">
    <location>
        <begin position="285"/>
        <end position="305"/>
    </location>
</feature>
<keyword evidence="5" id="KW-1185">Reference proteome</keyword>
<evidence type="ECO:0000259" key="2">
    <source>
        <dbReference type="Pfam" id="PF07177"/>
    </source>
</evidence>
<organism evidence="3">
    <name type="scientific">Cladocopium goreaui</name>
    <dbReference type="NCBI Taxonomy" id="2562237"/>
    <lineage>
        <taxon>Eukaryota</taxon>
        <taxon>Sar</taxon>
        <taxon>Alveolata</taxon>
        <taxon>Dinophyceae</taxon>
        <taxon>Suessiales</taxon>
        <taxon>Symbiodiniaceae</taxon>
        <taxon>Cladocopium</taxon>
    </lineage>
</organism>
<dbReference type="Gene3D" id="2.60.120.920">
    <property type="match status" value="1"/>
</dbReference>
<gene>
    <name evidence="3" type="ORF">C1SCF055_LOCUS25661</name>
</gene>
<dbReference type="OrthoDB" id="412878at2759"/>
<feature type="region of interest" description="Disordered" evidence="1">
    <location>
        <begin position="138"/>
        <end position="159"/>
    </location>
</feature>
<feature type="domain" description="NHR" evidence="2">
    <location>
        <begin position="334"/>
        <end position="423"/>
    </location>
</feature>
<dbReference type="InterPro" id="IPR006573">
    <property type="entry name" value="NHR_dom"/>
</dbReference>